<dbReference type="InterPro" id="IPR008942">
    <property type="entry name" value="ENTH_VHS"/>
</dbReference>
<feature type="domain" description="Nucleotide-diphospho-sugar transferase" evidence="2">
    <location>
        <begin position="628"/>
        <end position="846"/>
    </location>
</feature>
<dbReference type="GO" id="GO:0080147">
    <property type="term" value="P:root hair cell development"/>
    <property type="evidence" value="ECO:0007669"/>
    <property type="project" value="InterPro"/>
</dbReference>
<accession>A0AAW1RUR9</accession>
<evidence type="ECO:0000259" key="2">
    <source>
        <dbReference type="Pfam" id="PF03407"/>
    </source>
</evidence>
<feature type="region of interest" description="Disordered" evidence="1">
    <location>
        <begin position="413"/>
        <end position="439"/>
    </location>
</feature>
<dbReference type="EMBL" id="JALJOU010000022">
    <property type="protein sequence ID" value="KAK9837243.1"/>
    <property type="molecule type" value="Genomic_DNA"/>
</dbReference>
<dbReference type="InterPro" id="IPR005069">
    <property type="entry name" value="Nucl-diP-sugar_transferase"/>
</dbReference>
<gene>
    <name evidence="3" type="ORF">WJX81_001335</name>
</gene>
<protein>
    <recommendedName>
        <fullName evidence="2">Nucleotide-diphospho-sugar transferase domain-containing protein</fullName>
    </recommendedName>
</protein>
<dbReference type="SUPFAM" id="SSF48464">
    <property type="entry name" value="ENTH/VHS domain"/>
    <property type="match status" value="1"/>
</dbReference>
<organism evidence="3 4">
    <name type="scientific">Elliptochloris bilobata</name>
    <dbReference type="NCBI Taxonomy" id="381761"/>
    <lineage>
        <taxon>Eukaryota</taxon>
        <taxon>Viridiplantae</taxon>
        <taxon>Chlorophyta</taxon>
        <taxon>core chlorophytes</taxon>
        <taxon>Trebouxiophyceae</taxon>
        <taxon>Trebouxiophyceae incertae sedis</taxon>
        <taxon>Elliptochloris clade</taxon>
        <taxon>Elliptochloris</taxon>
    </lineage>
</organism>
<evidence type="ECO:0000256" key="1">
    <source>
        <dbReference type="SAM" id="MobiDB-lite"/>
    </source>
</evidence>
<feature type="compositionally biased region" description="Basic residues" evidence="1">
    <location>
        <begin position="250"/>
        <end position="262"/>
    </location>
</feature>
<dbReference type="Proteomes" id="UP001445335">
    <property type="component" value="Unassembled WGS sequence"/>
</dbReference>
<dbReference type="Gene3D" id="1.25.40.90">
    <property type="match status" value="1"/>
</dbReference>
<proteinExistence type="predicted"/>
<evidence type="ECO:0000313" key="3">
    <source>
        <dbReference type="EMBL" id="KAK9837243.1"/>
    </source>
</evidence>
<dbReference type="GO" id="GO:0016757">
    <property type="term" value="F:glycosyltransferase activity"/>
    <property type="evidence" value="ECO:0007669"/>
    <property type="project" value="InterPro"/>
</dbReference>
<dbReference type="InterPro" id="IPR044290">
    <property type="entry name" value="RRA1/2/3"/>
</dbReference>
<comment type="caution">
    <text evidence="3">The sequence shown here is derived from an EMBL/GenBank/DDBJ whole genome shotgun (WGS) entry which is preliminary data.</text>
</comment>
<dbReference type="Pfam" id="PF20867">
    <property type="entry name" value="UVSSA_N"/>
    <property type="match status" value="1"/>
</dbReference>
<dbReference type="PANTHER" id="PTHR46581:SF3">
    <property type="entry name" value="ARABINOSYLTRANSFERASE RRA3"/>
    <property type="match status" value="1"/>
</dbReference>
<reference evidence="3 4" key="1">
    <citation type="journal article" date="2024" name="Nat. Commun.">
        <title>Phylogenomics reveals the evolutionary origins of lichenization in chlorophyte algae.</title>
        <authorList>
            <person name="Puginier C."/>
            <person name="Libourel C."/>
            <person name="Otte J."/>
            <person name="Skaloud P."/>
            <person name="Haon M."/>
            <person name="Grisel S."/>
            <person name="Petersen M."/>
            <person name="Berrin J.G."/>
            <person name="Delaux P.M."/>
            <person name="Dal Grande F."/>
            <person name="Keller J."/>
        </authorList>
    </citation>
    <scope>NUCLEOTIDE SEQUENCE [LARGE SCALE GENOMIC DNA]</scope>
    <source>
        <strain evidence="3 4">SAG 245.80</strain>
    </source>
</reference>
<dbReference type="Pfam" id="PF03407">
    <property type="entry name" value="Nucleotid_trans"/>
    <property type="match status" value="1"/>
</dbReference>
<dbReference type="InterPro" id="IPR049408">
    <property type="entry name" value="UVSSA_N_a-solenoid_rpt"/>
</dbReference>
<dbReference type="AlphaFoldDB" id="A0AAW1RUR9"/>
<name>A0AAW1RUR9_9CHLO</name>
<sequence>MDADFVQNYLLAELVDRATDKRRLDIDADVLAQIKALCRSREENAAAAVDLLLDRLKATDAQARLHALALCELLLPRSRAFRAALAQHFPAFLERTIGFRATRPLPGPPDVAAQLRERALEATERWADDHGTIYQQIRLGMRYLRDVLKLRFPELRARAATAAAAAAEREARARELVQQKYERIAAEFDASSADMASTLTEIDEAFCVLEGRDMPPAAAGGAELEGEEWEDVAAGARARARRAAEAGPGRRARAWPKPQRMKHRHLPAVKDWLRVLVKVDVGEPGSAAHARRERLLRACIALRDRLDAASVRVEAARPALDAAADADPAQSATTRKTALPHTVKQKLLQSAPVVPDGSHLHFWDSDAAALVNQRGMEINNHWGAVDAHVTLGAQRLAEIYGQRASFYTPPALGSAAAPPVAAPAPKTAAPQPLPPPASQAAADRAHNAAVLAGAAGDEAYARRVAEEEVAQAKGGRGRKRKGTVVERLARKLLSGRARDAATGEMLETEMATHRDMYSNRAATWDSQGKHKPEDARSRAALLYLVFFVGLCGGFVAAQQLYLWSESARLQGAALVADDSGSGLFQLLARVAPPSGGRPPEVMIAISNYNLIAGGQLIAWLETVAQAGVRNYVVVAIDAALRDHLTQRGINVYFKDVQVDRAQAGTGDNHAISALKFKIIREFLELGWNVLLSDVDIVVVQNPFQHLYRDHDLEGMSDGFDAPSAFGHIEGLDDPSMGWARYAQGTTHLNLNSGLFYIQASPRTVAFMARIAARLAREKAWDQSVYNEELFFLSHDDYVSPGLSVRVMNIHKFMNSKVLFKQFRHLPPASQVRPVMVHINYHPDKYERMVAAKRYFIDGDTSALKAFPGGSEPGS</sequence>
<feature type="region of interest" description="Disordered" evidence="1">
    <location>
        <begin position="241"/>
        <end position="262"/>
    </location>
</feature>
<keyword evidence="4" id="KW-1185">Reference proteome</keyword>
<feature type="compositionally biased region" description="Low complexity" evidence="1">
    <location>
        <begin position="413"/>
        <end position="430"/>
    </location>
</feature>
<evidence type="ECO:0000313" key="4">
    <source>
        <dbReference type="Proteomes" id="UP001445335"/>
    </source>
</evidence>
<dbReference type="PANTHER" id="PTHR46581">
    <property type="entry name" value="ARABINOSYLTRANSFERASE RRA3"/>
    <property type="match status" value="1"/>
</dbReference>